<dbReference type="EMBL" id="KV943022">
    <property type="protein sequence ID" value="PIO27279.1"/>
    <property type="molecule type" value="Genomic_DNA"/>
</dbReference>
<organism evidence="1 2">
    <name type="scientific">Aquarana catesbeiana</name>
    <name type="common">American bullfrog</name>
    <name type="synonym">Rana catesbeiana</name>
    <dbReference type="NCBI Taxonomy" id="8400"/>
    <lineage>
        <taxon>Eukaryota</taxon>
        <taxon>Metazoa</taxon>
        <taxon>Chordata</taxon>
        <taxon>Craniata</taxon>
        <taxon>Vertebrata</taxon>
        <taxon>Euteleostomi</taxon>
        <taxon>Amphibia</taxon>
        <taxon>Batrachia</taxon>
        <taxon>Anura</taxon>
        <taxon>Neobatrachia</taxon>
        <taxon>Ranoidea</taxon>
        <taxon>Ranidae</taxon>
        <taxon>Aquarana</taxon>
    </lineage>
</organism>
<keyword evidence="2" id="KW-1185">Reference proteome</keyword>
<dbReference type="Proteomes" id="UP000228934">
    <property type="component" value="Unassembled WGS sequence"/>
</dbReference>
<proteinExistence type="predicted"/>
<dbReference type="AlphaFoldDB" id="A0A2G9RHA7"/>
<evidence type="ECO:0000313" key="2">
    <source>
        <dbReference type="Proteomes" id="UP000228934"/>
    </source>
</evidence>
<name>A0A2G9RHA7_AQUCT</name>
<reference evidence="2" key="1">
    <citation type="journal article" date="2017" name="Nat. Commun.">
        <title>The North American bullfrog draft genome provides insight into hormonal regulation of long noncoding RNA.</title>
        <authorList>
            <person name="Hammond S.A."/>
            <person name="Warren R.L."/>
            <person name="Vandervalk B.P."/>
            <person name="Kucuk E."/>
            <person name="Khan H."/>
            <person name="Gibb E.A."/>
            <person name="Pandoh P."/>
            <person name="Kirk H."/>
            <person name="Zhao Y."/>
            <person name="Jones M."/>
            <person name="Mungall A.J."/>
            <person name="Coope R."/>
            <person name="Pleasance S."/>
            <person name="Moore R.A."/>
            <person name="Holt R.A."/>
            <person name="Round J.M."/>
            <person name="Ohora S."/>
            <person name="Walle B.V."/>
            <person name="Veldhoen N."/>
            <person name="Helbing C.C."/>
            <person name="Birol I."/>
        </authorList>
    </citation>
    <scope>NUCLEOTIDE SEQUENCE [LARGE SCALE GENOMIC DNA]</scope>
</reference>
<protein>
    <submittedName>
        <fullName evidence="1">Uncharacterized protein</fullName>
    </submittedName>
</protein>
<gene>
    <name evidence="1" type="ORF">AB205_0133220</name>
</gene>
<evidence type="ECO:0000313" key="1">
    <source>
        <dbReference type="EMBL" id="PIO27279.1"/>
    </source>
</evidence>
<accession>A0A2G9RHA7</accession>
<sequence length="87" mass="9415">MHCILAHYVTLTCKRIHSSPLCRLRPSSPLFLPGAADSGSVTGQSRMRAGAVSNGTCWGKKRHGGLFLHSACADYLIDTPQVKHLLN</sequence>